<proteinExistence type="predicted"/>
<dbReference type="PANTHER" id="PTHR41252:SF1">
    <property type="entry name" value="BLR2505 PROTEIN"/>
    <property type="match status" value="1"/>
</dbReference>
<dbReference type="InterPro" id="IPR037401">
    <property type="entry name" value="SnoaL-like"/>
</dbReference>
<feature type="domain" description="SnoaL-like" evidence="2">
    <location>
        <begin position="70"/>
        <end position="161"/>
    </location>
</feature>
<evidence type="ECO:0000313" key="3">
    <source>
        <dbReference type="EMBL" id="SCB58429.1"/>
    </source>
</evidence>
<dbReference type="STRING" id="1138170.GA0061105_104357"/>
<dbReference type="RefSeq" id="WP_092750259.1">
    <property type="nucleotide sequence ID" value="NZ_FMAJ01000004.1"/>
</dbReference>
<sequence>MTILPTRQWVAGATRTALITLALLSLPLPGAAIATTAATQARAPDSSAIEQRNKAIVEAAFEKWRSGTYVFAELLAPDVVWTIHGSGPVAGTYRNQKDFIERASRPLTSRLATAIMPEVHNIFADGDTIIIRFDGTATTTSGAPYRNQFVWIFRMKDGLVVNAEAFLDLVAYQQVVDNNAPRAQ</sequence>
<dbReference type="Proteomes" id="UP000198723">
    <property type="component" value="Unassembled WGS sequence"/>
</dbReference>
<organism evidence="3 4">
    <name type="scientific">Rhizobium aethiopicum</name>
    <dbReference type="NCBI Taxonomy" id="1138170"/>
    <lineage>
        <taxon>Bacteria</taxon>
        <taxon>Pseudomonadati</taxon>
        <taxon>Pseudomonadota</taxon>
        <taxon>Alphaproteobacteria</taxon>
        <taxon>Hyphomicrobiales</taxon>
        <taxon>Rhizobiaceae</taxon>
        <taxon>Rhizobium/Agrobacterium group</taxon>
        <taxon>Rhizobium</taxon>
    </lineage>
</organism>
<feature type="signal peptide" evidence="1">
    <location>
        <begin position="1"/>
        <end position="34"/>
    </location>
</feature>
<name>A0A1C3Y1W4_9HYPH</name>
<dbReference type="InterPro" id="IPR032710">
    <property type="entry name" value="NTF2-like_dom_sf"/>
</dbReference>
<dbReference type="PANTHER" id="PTHR41252">
    <property type="entry name" value="BLR2505 PROTEIN"/>
    <property type="match status" value="1"/>
</dbReference>
<keyword evidence="1" id="KW-0732">Signal</keyword>
<protein>
    <recommendedName>
        <fullName evidence="2">SnoaL-like domain-containing protein</fullName>
    </recommendedName>
</protein>
<accession>A0A1C3Y1W4</accession>
<reference evidence="3 4" key="1">
    <citation type="submission" date="2016-08" db="EMBL/GenBank/DDBJ databases">
        <authorList>
            <person name="Seilhamer J.J."/>
        </authorList>
    </citation>
    <scope>NUCLEOTIDE SEQUENCE [LARGE SCALE GENOMIC DNA]</scope>
    <source>
        <strain evidence="3 4">HBR26</strain>
    </source>
</reference>
<evidence type="ECO:0000259" key="2">
    <source>
        <dbReference type="Pfam" id="PF12680"/>
    </source>
</evidence>
<dbReference type="Pfam" id="PF12680">
    <property type="entry name" value="SnoaL_2"/>
    <property type="match status" value="1"/>
</dbReference>
<evidence type="ECO:0000313" key="4">
    <source>
        <dbReference type="Proteomes" id="UP000198723"/>
    </source>
</evidence>
<dbReference type="AlphaFoldDB" id="A0A1C3Y1W4"/>
<evidence type="ECO:0000256" key="1">
    <source>
        <dbReference type="SAM" id="SignalP"/>
    </source>
</evidence>
<feature type="chain" id="PRO_5008687164" description="SnoaL-like domain-containing protein" evidence="1">
    <location>
        <begin position="35"/>
        <end position="184"/>
    </location>
</feature>
<dbReference type="EMBL" id="FMAJ01000004">
    <property type="protein sequence ID" value="SCB58429.1"/>
    <property type="molecule type" value="Genomic_DNA"/>
</dbReference>
<dbReference type="Gene3D" id="3.10.450.50">
    <property type="match status" value="1"/>
</dbReference>
<dbReference type="SUPFAM" id="SSF54427">
    <property type="entry name" value="NTF2-like"/>
    <property type="match status" value="1"/>
</dbReference>
<gene>
    <name evidence="3" type="ORF">GA0061105_104357</name>
</gene>